<dbReference type="AlphaFoldDB" id="A0A6A5VM40"/>
<proteinExistence type="predicted"/>
<accession>A0A6A5VM40</accession>
<keyword evidence="2" id="KW-0732">Signal</keyword>
<gene>
    <name evidence="3" type="ORF">BU23DRAFT_298891</name>
</gene>
<feature type="region of interest" description="Disordered" evidence="1">
    <location>
        <begin position="31"/>
        <end position="50"/>
    </location>
</feature>
<reference evidence="3" key="1">
    <citation type="journal article" date="2020" name="Stud. Mycol.">
        <title>101 Dothideomycetes genomes: a test case for predicting lifestyles and emergence of pathogens.</title>
        <authorList>
            <person name="Haridas S."/>
            <person name="Albert R."/>
            <person name="Binder M."/>
            <person name="Bloem J."/>
            <person name="Labutti K."/>
            <person name="Salamov A."/>
            <person name="Andreopoulos B."/>
            <person name="Baker S."/>
            <person name="Barry K."/>
            <person name="Bills G."/>
            <person name="Bluhm B."/>
            <person name="Cannon C."/>
            <person name="Castanera R."/>
            <person name="Culley D."/>
            <person name="Daum C."/>
            <person name="Ezra D."/>
            <person name="Gonzalez J."/>
            <person name="Henrissat B."/>
            <person name="Kuo A."/>
            <person name="Liang C."/>
            <person name="Lipzen A."/>
            <person name="Lutzoni F."/>
            <person name="Magnuson J."/>
            <person name="Mondo S."/>
            <person name="Nolan M."/>
            <person name="Ohm R."/>
            <person name="Pangilinan J."/>
            <person name="Park H.-J."/>
            <person name="Ramirez L."/>
            <person name="Alfaro M."/>
            <person name="Sun H."/>
            <person name="Tritt A."/>
            <person name="Yoshinaga Y."/>
            <person name="Zwiers L.-H."/>
            <person name="Turgeon B."/>
            <person name="Goodwin S."/>
            <person name="Spatafora J."/>
            <person name="Crous P."/>
            <person name="Grigoriev I."/>
        </authorList>
    </citation>
    <scope>NUCLEOTIDE SEQUENCE</scope>
    <source>
        <strain evidence="3">CBS 107.79</strain>
    </source>
</reference>
<dbReference type="Proteomes" id="UP000800036">
    <property type="component" value="Unassembled WGS sequence"/>
</dbReference>
<name>A0A6A5VM40_9PLEO</name>
<evidence type="ECO:0000313" key="3">
    <source>
        <dbReference type="EMBL" id="KAF1977539.1"/>
    </source>
</evidence>
<feature type="chain" id="PRO_5025364128" evidence="2">
    <location>
        <begin position="21"/>
        <end position="239"/>
    </location>
</feature>
<evidence type="ECO:0000256" key="1">
    <source>
        <dbReference type="SAM" id="MobiDB-lite"/>
    </source>
</evidence>
<feature type="signal peptide" evidence="2">
    <location>
        <begin position="1"/>
        <end position="20"/>
    </location>
</feature>
<organism evidence="3 4">
    <name type="scientific">Bimuria novae-zelandiae CBS 107.79</name>
    <dbReference type="NCBI Taxonomy" id="1447943"/>
    <lineage>
        <taxon>Eukaryota</taxon>
        <taxon>Fungi</taxon>
        <taxon>Dikarya</taxon>
        <taxon>Ascomycota</taxon>
        <taxon>Pezizomycotina</taxon>
        <taxon>Dothideomycetes</taxon>
        <taxon>Pleosporomycetidae</taxon>
        <taxon>Pleosporales</taxon>
        <taxon>Massarineae</taxon>
        <taxon>Didymosphaeriaceae</taxon>
        <taxon>Bimuria</taxon>
    </lineage>
</organism>
<dbReference type="EMBL" id="ML976663">
    <property type="protein sequence ID" value="KAF1977539.1"/>
    <property type="molecule type" value="Genomic_DNA"/>
</dbReference>
<sequence length="239" mass="25420">MRLLTAFIGVLAVLASSVLARAIPEGEDAVGARDSVVAPSSNVPDPEAKAADVDRSLSLRAPETLYCGYGYTNKGLRDHPIALQGDGVIRSIPQPGAQSAKASSGCRCLIGRDGPYSGWQGDLSRRADKFDCSLPGNLATEAGAKRDTLDAGSWSTKPPSEGEAGCGYTQDTFRGDAVPLTLGSQYNGHIMTTFKSAKQHQVQPLPRRKQRRVHQSGWFQGKSSLVCGLHVLLLDQQTA</sequence>
<evidence type="ECO:0000256" key="2">
    <source>
        <dbReference type="SAM" id="SignalP"/>
    </source>
</evidence>
<keyword evidence="4" id="KW-1185">Reference proteome</keyword>
<protein>
    <submittedName>
        <fullName evidence="3">Uncharacterized protein</fullName>
    </submittedName>
</protein>
<evidence type="ECO:0000313" key="4">
    <source>
        <dbReference type="Proteomes" id="UP000800036"/>
    </source>
</evidence>